<name>A0ABY6CX19_9BACT</name>
<evidence type="ECO:0000313" key="2">
    <source>
        <dbReference type="EMBL" id="UXX78264.1"/>
    </source>
</evidence>
<keyword evidence="2" id="KW-0456">Lyase</keyword>
<keyword evidence="1" id="KW-1133">Transmembrane helix</keyword>
<keyword evidence="1" id="KW-0812">Transmembrane</keyword>
<organism evidence="2 3">
    <name type="scientific">Reichenbachiella carrageenanivorans</name>
    <dbReference type="NCBI Taxonomy" id="2979869"/>
    <lineage>
        <taxon>Bacteria</taxon>
        <taxon>Pseudomonadati</taxon>
        <taxon>Bacteroidota</taxon>
        <taxon>Cytophagia</taxon>
        <taxon>Cytophagales</taxon>
        <taxon>Reichenbachiellaceae</taxon>
        <taxon>Reichenbachiella</taxon>
    </lineage>
</organism>
<dbReference type="Pfam" id="PF14592">
    <property type="entry name" value="Chondroitinas_B"/>
    <property type="match status" value="1"/>
</dbReference>
<dbReference type="InterPro" id="IPR011050">
    <property type="entry name" value="Pectin_lyase_fold/virulence"/>
</dbReference>
<feature type="transmembrane region" description="Helical" evidence="1">
    <location>
        <begin position="7"/>
        <end position="26"/>
    </location>
</feature>
<dbReference type="Proteomes" id="UP001062165">
    <property type="component" value="Chromosome"/>
</dbReference>
<gene>
    <name evidence="2" type="ORF">N7E81_12940</name>
</gene>
<dbReference type="InterPro" id="IPR012334">
    <property type="entry name" value="Pectin_lyas_fold"/>
</dbReference>
<evidence type="ECO:0000256" key="1">
    <source>
        <dbReference type="SAM" id="Phobius"/>
    </source>
</evidence>
<keyword evidence="1" id="KW-0472">Membrane</keyword>
<keyword evidence="3" id="KW-1185">Reference proteome</keyword>
<evidence type="ECO:0000313" key="3">
    <source>
        <dbReference type="Proteomes" id="UP001062165"/>
    </source>
</evidence>
<reference evidence="2" key="1">
    <citation type="submission" date="2022-10" db="EMBL/GenBank/DDBJ databases">
        <title>Comparative genomics and taxonomic characterization of three novel marine species of genus Reichenbachiella exhibiting antioxidant and polysaccharide degradation activities.</title>
        <authorList>
            <person name="Muhammad N."/>
            <person name="Lee Y.-J."/>
            <person name="Ko J."/>
            <person name="Kim S.-G."/>
        </authorList>
    </citation>
    <scope>NUCLEOTIDE SEQUENCE</scope>
    <source>
        <strain evidence="2">Wsw4-B4</strain>
    </source>
</reference>
<accession>A0ABY6CX19</accession>
<dbReference type="CDD" id="cd14251">
    <property type="entry name" value="PL-6"/>
    <property type="match status" value="1"/>
</dbReference>
<dbReference type="EMBL" id="CP106735">
    <property type="protein sequence ID" value="UXX78264.1"/>
    <property type="molecule type" value="Genomic_DNA"/>
</dbReference>
<dbReference type="SUPFAM" id="SSF51126">
    <property type="entry name" value="Pectin lyase-like"/>
    <property type="match status" value="2"/>
</dbReference>
<dbReference type="RefSeq" id="WP_263050010.1">
    <property type="nucleotide sequence ID" value="NZ_CP106735.1"/>
</dbReference>
<dbReference type="InterPro" id="IPR039513">
    <property type="entry name" value="PL-6"/>
</dbReference>
<dbReference type="PROSITE" id="PS51257">
    <property type="entry name" value="PROKAR_LIPOPROTEIN"/>
    <property type="match status" value="1"/>
</dbReference>
<protein>
    <submittedName>
        <fullName evidence="2">Alginate lyase</fullName>
    </submittedName>
</protein>
<sequence>MIYRSKWIGLNAVIMSLLMLVLFTTGCDTPSQSRATVANAEELKVKLALTNPGDTILLANGEWKDAELVIKAKGTAEAPIVVMAESLGGVTLTGQSNLKLAGEYVVISGLYFTNGYTPTAEVISFRIKKDDLANNCRITQTVIENYSNPERHDNDYWVGMYGKNNQFDHNALVGKGNRGVTMAVRLNTEESLDNNHLIDHNYFGPRENLGANGGETLRIGTSHYSLSYSNTQVINNYFDRCDGEHEIISNKSCGNLFKGNVFDECVGTLTFRHGNENIAESNAFFGNGKPHTGGIRVINEKQKVINNYGYGLTGHRFRGALVVMNGVPNSPINRYHPVKDSQINSNTFVNCDYVQLCAGSDAERSAVPQSTSISNNIFWNESKNDVFTAYDDISGISFDGNILSPNIKSLGAGFKAVDAKLVKDASGLYSLSDASVTAGITKEFAVVSKAAAGPSWYTKPVNGPTFGYGKQIEVAADQDLFKAIGEAKAGDVVLLADGEYLLEKKVAVNYPITIQSAGNAVIKFEKSNLFVIENGGSLKLKGITIDGVESPDYAGNAVVATSKYSMNRNYKLFIEDCTFRDLDVNHSFNILKVYKNTFADSIMITNSIFEDVSGTILELNQENDDIGIYNAEFVIMNNNSFKNIGKEVVNLHRGGSDESTFGPLLYIDHCTFDKVGFSVKNKGGKAFSLHGVQKTAITNSVFTDIKPFNIFHTVGEPITMISDCSIDRSKLEISDNTAELSKLNLSASAKGTDDEKIGYKQ</sequence>
<dbReference type="GO" id="GO:0016829">
    <property type="term" value="F:lyase activity"/>
    <property type="evidence" value="ECO:0007669"/>
    <property type="project" value="UniProtKB-KW"/>
</dbReference>
<dbReference type="Gene3D" id="2.160.20.10">
    <property type="entry name" value="Single-stranded right-handed beta-helix, Pectin lyase-like"/>
    <property type="match status" value="2"/>
</dbReference>
<proteinExistence type="predicted"/>